<dbReference type="Pfam" id="PF00370">
    <property type="entry name" value="FGGY_N"/>
    <property type="match status" value="1"/>
</dbReference>
<evidence type="ECO:0000259" key="14">
    <source>
        <dbReference type="Pfam" id="PF00370"/>
    </source>
</evidence>
<accession>A0A073JYJ2</accession>
<protein>
    <recommendedName>
        <fullName evidence="12">Glycerol kinase</fullName>
        <ecNumber evidence="12">2.7.1.30</ecNumber>
    </recommendedName>
    <alternativeName>
        <fullName evidence="12">ATP:glycerol 3-phosphotransferase</fullName>
    </alternativeName>
    <alternativeName>
        <fullName evidence="12">Glycerokinase</fullName>
        <shortName evidence="12">GK</shortName>
    </alternativeName>
</protein>
<dbReference type="PROSITE" id="PS00445">
    <property type="entry name" value="FGGY_KINASES_2"/>
    <property type="match status" value="1"/>
</dbReference>
<feature type="binding site" evidence="12">
    <location>
        <position position="82"/>
    </location>
    <ligand>
        <name>glycerol</name>
        <dbReference type="ChEBI" id="CHEBI:17754"/>
    </ligand>
</feature>
<feature type="binding site" evidence="12">
    <location>
        <position position="12"/>
    </location>
    <ligand>
        <name>sn-glycerol 3-phosphate</name>
        <dbReference type="ChEBI" id="CHEBI:57597"/>
    </ligand>
</feature>
<feature type="binding site" evidence="12">
    <location>
        <position position="83"/>
    </location>
    <ligand>
        <name>glycerol</name>
        <dbReference type="ChEBI" id="CHEBI:17754"/>
    </ligand>
</feature>
<evidence type="ECO:0000313" key="16">
    <source>
        <dbReference type="EMBL" id="KEK20099.1"/>
    </source>
</evidence>
<keyword evidence="7 12" id="KW-0319">Glycerol metabolism</keyword>
<evidence type="ECO:0000256" key="7">
    <source>
        <dbReference type="ARBA" id="ARBA00022798"/>
    </source>
</evidence>
<feature type="binding site" evidence="12">
    <location>
        <position position="83"/>
    </location>
    <ligand>
        <name>sn-glycerol 3-phosphate</name>
        <dbReference type="ChEBI" id="CHEBI:57597"/>
    </ligand>
</feature>
<dbReference type="PIRSF" id="PIRSF000538">
    <property type="entry name" value="GlpK"/>
    <property type="match status" value="1"/>
</dbReference>
<feature type="domain" description="Carbohydrate kinase FGGY C-terminal" evidence="15">
    <location>
        <begin position="261"/>
        <end position="449"/>
    </location>
</feature>
<dbReference type="HAMAP" id="MF_00186">
    <property type="entry name" value="Glycerol_kin"/>
    <property type="match status" value="1"/>
</dbReference>
<evidence type="ECO:0000313" key="17">
    <source>
        <dbReference type="Proteomes" id="UP000027822"/>
    </source>
</evidence>
<dbReference type="AlphaFoldDB" id="A0A073JYJ2"/>
<feature type="binding site" evidence="12">
    <location>
        <position position="244"/>
    </location>
    <ligand>
        <name>glycerol</name>
        <dbReference type="ChEBI" id="CHEBI:17754"/>
    </ligand>
</feature>
<feature type="binding site" evidence="12">
    <location>
        <position position="313"/>
    </location>
    <ligand>
        <name>ATP</name>
        <dbReference type="ChEBI" id="CHEBI:30616"/>
    </ligand>
</feature>
<evidence type="ECO:0000256" key="6">
    <source>
        <dbReference type="ARBA" id="ARBA00022777"/>
    </source>
</evidence>
<dbReference type="GO" id="GO:0005524">
    <property type="term" value="F:ATP binding"/>
    <property type="evidence" value="ECO:0007669"/>
    <property type="project" value="UniProtKB-UniRule"/>
</dbReference>
<keyword evidence="3 12" id="KW-0597">Phosphoprotein</keyword>
<organism evidence="16 17">
    <name type="scientific">Bacillus manliponensis</name>
    <dbReference type="NCBI Taxonomy" id="574376"/>
    <lineage>
        <taxon>Bacteria</taxon>
        <taxon>Bacillati</taxon>
        <taxon>Bacillota</taxon>
        <taxon>Bacilli</taxon>
        <taxon>Bacillales</taxon>
        <taxon>Bacillaceae</taxon>
        <taxon>Bacillus</taxon>
        <taxon>Bacillus cereus group</taxon>
    </lineage>
</organism>
<dbReference type="NCBIfam" id="TIGR01311">
    <property type="entry name" value="glycerol_kin"/>
    <property type="match status" value="1"/>
</dbReference>
<comment type="PTM">
    <text evidence="12">The phosphoenolpyruvate-dependent sugar phosphotransferase system (PTS), including enzyme I, and histidine-containing protein (HPr) are required for the phosphorylation, which leads to the activation of the enzyme.</text>
</comment>
<evidence type="ECO:0000256" key="12">
    <source>
        <dbReference type="HAMAP-Rule" id="MF_00186"/>
    </source>
</evidence>
<dbReference type="InterPro" id="IPR043129">
    <property type="entry name" value="ATPase_NBD"/>
</dbReference>
<feature type="domain" description="Carbohydrate kinase FGGY N-terminal" evidence="14">
    <location>
        <begin position="5"/>
        <end position="251"/>
    </location>
</feature>
<comment type="function">
    <text evidence="10 12">Key enzyme in the regulation of glycerol uptake and metabolism. Catalyzes the phosphorylation of glycerol to yield sn-glycerol 3-phosphate.</text>
</comment>
<evidence type="ECO:0000256" key="4">
    <source>
        <dbReference type="ARBA" id="ARBA00022679"/>
    </source>
</evidence>
<dbReference type="RefSeq" id="WP_034637283.1">
    <property type="nucleotide sequence ID" value="NZ_CBCSJC010000003.1"/>
</dbReference>
<feature type="binding site" evidence="12">
    <location>
        <position position="12"/>
    </location>
    <ligand>
        <name>ATP</name>
        <dbReference type="ChEBI" id="CHEBI:30616"/>
    </ligand>
</feature>
<feature type="binding site" evidence="12">
    <location>
        <position position="410"/>
    </location>
    <ligand>
        <name>ADP</name>
        <dbReference type="ChEBI" id="CHEBI:456216"/>
    </ligand>
</feature>
<keyword evidence="4 12" id="KW-0808">Transferase</keyword>
<feature type="binding site" evidence="12">
    <location>
        <position position="82"/>
    </location>
    <ligand>
        <name>sn-glycerol 3-phosphate</name>
        <dbReference type="ChEBI" id="CHEBI:57597"/>
    </ligand>
</feature>
<dbReference type="FunFam" id="3.30.420.40:FF:000008">
    <property type="entry name" value="Glycerol kinase"/>
    <property type="match status" value="1"/>
</dbReference>
<feature type="binding site" evidence="12">
    <location>
        <position position="414"/>
    </location>
    <ligand>
        <name>ADP</name>
        <dbReference type="ChEBI" id="CHEBI:456216"/>
    </ligand>
</feature>
<comment type="activity regulation">
    <text evidence="12">Activated by phosphorylation and inhibited by fructose 1,6-bisphosphate (FBP).</text>
</comment>
<dbReference type="InterPro" id="IPR018485">
    <property type="entry name" value="FGGY_C"/>
</dbReference>
<evidence type="ECO:0000256" key="10">
    <source>
        <dbReference type="ARBA" id="ARBA00054633"/>
    </source>
</evidence>
<comment type="caution">
    <text evidence="16">The sequence shown here is derived from an EMBL/GenBank/DDBJ whole genome shotgun (WGS) entry which is preliminary data.</text>
</comment>
<evidence type="ECO:0000256" key="1">
    <source>
        <dbReference type="ARBA" id="ARBA00005190"/>
    </source>
</evidence>
<keyword evidence="5 12" id="KW-0547">Nucleotide-binding</keyword>
<dbReference type="NCBIfam" id="NF000756">
    <property type="entry name" value="PRK00047.1"/>
    <property type="match status" value="1"/>
</dbReference>
<feature type="binding site" evidence="12">
    <location>
        <position position="13"/>
    </location>
    <ligand>
        <name>ATP</name>
        <dbReference type="ChEBI" id="CHEBI:30616"/>
    </ligand>
</feature>
<dbReference type="Pfam" id="PF02782">
    <property type="entry name" value="FGGY_C"/>
    <property type="match status" value="1"/>
</dbReference>
<evidence type="ECO:0000256" key="5">
    <source>
        <dbReference type="ARBA" id="ARBA00022741"/>
    </source>
</evidence>
<feature type="binding site" evidence="12">
    <location>
        <position position="16"/>
    </location>
    <ligand>
        <name>ADP</name>
        <dbReference type="ChEBI" id="CHEBI:456216"/>
    </ligand>
</feature>
<dbReference type="STRING" id="574376.BAMA_16735"/>
<evidence type="ECO:0000256" key="11">
    <source>
        <dbReference type="ARBA" id="ARBA00063665"/>
    </source>
</evidence>
<dbReference type="GO" id="GO:0006072">
    <property type="term" value="P:glycerol-3-phosphate metabolic process"/>
    <property type="evidence" value="ECO:0007669"/>
    <property type="project" value="InterPro"/>
</dbReference>
<evidence type="ECO:0000256" key="8">
    <source>
        <dbReference type="ARBA" id="ARBA00022840"/>
    </source>
</evidence>
<feature type="binding site" evidence="12">
    <location>
        <position position="266"/>
    </location>
    <ligand>
        <name>ATP</name>
        <dbReference type="ChEBI" id="CHEBI:30616"/>
    </ligand>
</feature>
<proteinExistence type="inferred from homology"/>
<evidence type="ECO:0000256" key="13">
    <source>
        <dbReference type="RuleBase" id="RU003733"/>
    </source>
</evidence>
<dbReference type="PROSITE" id="PS00933">
    <property type="entry name" value="FGGY_KINASES_1"/>
    <property type="match status" value="1"/>
</dbReference>
<dbReference type="FunFam" id="3.30.420.40:FF:000007">
    <property type="entry name" value="Glycerol kinase"/>
    <property type="match status" value="1"/>
</dbReference>
<feature type="binding site" evidence="12">
    <location>
        <position position="134"/>
    </location>
    <ligand>
        <name>sn-glycerol 3-phosphate</name>
        <dbReference type="ChEBI" id="CHEBI:57597"/>
    </ligand>
</feature>
<evidence type="ECO:0000259" key="15">
    <source>
        <dbReference type="Pfam" id="PF02782"/>
    </source>
</evidence>
<dbReference type="eggNOG" id="COG0554">
    <property type="taxonomic scope" value="Bacteria"/>
</dbReference>
<dbReference type="PANTHER" id="PTHR10196">
    <property type="entry name" value="SUGAR KINASE"/>
    <property type="match status" value="1"/>
</dbReference>
<dbReference type="CDD" id="cd07786">
    <property type="entry name" value="FGGY_EcGK_like"/>
    <property type="match status" value="1"/>
</dbReference>
<keyword evidence="6 12" id="KW-0418">Kinase</keyword>
<dbReference type="GO" id="GO:0019563">
    <property type="term" value="P:glycerol catabolic process"/>
    <property type="evidence" value="ECO:0007669"/>
    <property type="project" value="UniProtKB-UniRule"/>
</dbReference>
<feature type="binding site" evidence="12">
    <location>
        <position position="12"/>
    </location>
    <ligand>
        <name>ADP</name>
        <dbReference type="ChEBI" id="CHEBI:456216"/>
    </ligand>
</feature>
<dbReference type="PANTHER" id="PTHR10196:SF69">
    <property type="entry name" value="GLYCEROL KINASE"/>
    <property type="match status" value="1"/>
</dbReference>
<reference evidence="16 17" key="1">
    <citation type="submission" date="2014-06" db="EMBL/GenBank/DDBJ databases">
        <title>Draft genome sequence of Bacillus manliponensis JCM 15802 (MCCC 1A00708).</title>
        <authorList>
            <person name="Lai Q."/>
            <person name="Liu Y."/>
            <person name="Shao Z."/>
        </authorList>
    </citation>
    <scope>NUCLEOTIDE SEQUENCE [LARGE SCALE GENOMIC DNA]</scope>
    <source>
        <strain evidence="16 17">JCM 15802</strain>
    </source>
</reference>
<feature type="binding site" evidence="12">
    <location>
        <position position="14"/>
    </location>
    <ligand>
        <name>ATP</name>
        <dbReference type="ChEBI" id="CHEBI:30616"/>
    </ligand>
</feature>
<dbReference type="UniPathway" id="UPA00618">
    <property type="reaction ID" value="UER00672"/>
</dbReference>
<dbReference type="GO" id="GO:0004370">
    <property type="term" value="F:glycerol kinase activity"/>
    <property type="evidence" value="ECO:0007669"/>
    <property type="project" value="UniProtKB-UniRule"/>
</dbReference>
<dbReference type="InterPro" id="IPR018484">
    <property type="entry name" value="FGGY_N"/>
</dbReference>
<sequence>MEKFILSLDQGTTSSRAILFNKDGKIVHTAQKEFTQHFPQPGWVEHNPQEIWGSILAVVASCLSEANVKPEQIASIGITNQRETTVVWEKETAKPIYNAIVWQSRQTSEICDELKEKGYNDMVRSKTGLLIDAYFSGTKVKWILDNVEGAREKAENGELLFGTIDTWLVWKLTGGKVHVTDYSNASRTLMYNIHELKWDEELLEMLTVPKSMLPEVRPSSEVYGHTVDYHFFGQHIPIAGIAGDQQAALFGQACFGEGMAKNTYGTGCFMLMNTGEKAVASEHGLLTTIAWGLNGKVEYALEGSIFVAGSAIQWLRDGMRMFQDASESEEYASRVASTEGVYVVPAFVGLGTPYWDSEVRGAVFGLTRGTSKEHFVRATLESLAYQTKDVLCAMEADSGIELKTLRVDGGAVKNNFLMQFQGDILGVPVERPVVNETTALGAAYLAGLAVGFWKDQSEIATQWNMDRSFTPAMETNTSEELYAGWKKAIEATKAFK</sequence>
<dbReference type="EMBL" id="JOTN01000004">
    <property type="protein sequence ID" value="KEK20099.1"/>
    <property type="molecule type" value="Genomic_DNA"/>
</dbReference>
<dbReference type="InterPro" id="IPR005999">
    <property type="entry name" value="Glycerol_kin"/>
</dbReference>
<name>A0A073JYJ2_9BACI</name>
<feature type="binding site" evidence="12">
    <location>
        <position position="309"/>
    </location>
    <ligand>
        <name>ADP</name>
        <dbReference type="ChEBI" id="CHEBI:456216"/>
    </ligand>
</feature>
<dbReference type="GO" id="GO:0005829">
    <property type="term" value="C:cytosol"/>
    <property type="evidence" value="ECO:0007669"/>
    <property type="project" value="TreeGrafter"/>
</dbReference>
<comment type="similarity">
    <text evidence="2 12 13">Belongs to the FGGY kinase family.</text>
</comment>
<comment type="catalytic activity">
    <reaction evidence="9 12">
        <text>glycerol + ATP = sn-glycerol 3-phosphate + ADP + H(+)</text>
        <dbReference type="Rhea" id="RHEA:21644"/>
        <dbReference type="ChEBI" id="CHEBI:15378"/>
        <dbReference type="ChEBI" id="CHEBI:17754"/>
        <dbReference type="ChEBI" id="CHEBI:30616"/>
        <dbReference type="ChEBI" id="CHEBI:57597"/>
        <dbReference type="ChEBI" id="CHEBI:456216"/>
        <dbReference type="EC" id="2.7.1.30"/>
    </reaction>
</comment>
<comment type="subunit">
    <text evidence="11 12">Homotetramer and homodimer (in equilibrium).</text>
</comment>
<dbReference type="Gene3D" id="3.30.420.40">
    <property type="match status" value="2"/>
</dbReference>
<evidence type="ECO:0000256" key="9">
    <source>
        <dbReference type="ARBA" id="ARBA00052101"/>
    </source>
</evidence>
<feature type="binding site" evidence="12">
    <location>
        <position position="245"/>
    </location>
    <ligand>
        <name>glycerol</name>
        <dbReference type="ChEBI" id="CHEBI:17754"/>
    </ligand>
</feature>
<feature type="binding site" evidence="12">
    <location>
        <position position="410"/>
    </location>
    <ligand>
        <name>ATP</name>
        <dbReference type="ChEBI" id="CHEBI:30616"/>
    </ligand>
</feature>
<dbReference type="InterPro" id="IPR000577">
    <property type="entry name" value="Carb_kinase_FGGY"/>
</dbReference>
<feature type="binding site" evidence="12">
    <location>
        <position position="266"/>
    </location>
    <ligand>
        <name>ADP</name>
        <dbReference type="ChEBI" id="CHEBI:456216"/>
    </ligand>
</feature>
<evidence type="ECO:0000256" key="3">
    <source>
        <dbReference type="ARBA" id="ARBA00022553"/>
    </source>
</evidence>
<feature type="binding site" evidence="12">
    <location>
        <position position="134"/>
    </location>
    <ligand>
        <name>glycerol</name>
        <dbReference type="ChEBI" id="CHEBI:17754"/>
    </ligand>
</feature>
<dbReference type="OrthoDB" id="9805576at2"/>
<gene>
    <name evidence="12 16" type="primary">glpK</name>
    <name evidence="16" type="ORF">BAMA_16735</name>
</gene>
<keyword evidence="8 12" id="KW-0067">ATP-binding</keyword>
<dbReference type="Proteomes" id="UP000027822">
    <property type="component" value="Unassembled WGS sequence"/>
</dbReference>
<feature type="binding site" evidence="12">
    <location>
        <position position="309"/>
    </location>
    <ligand>
        <name>ATP</name>
        <dbReference type="ChEBI" id="CHEBI:30616"/>
    </ligand>
</feature>
<dbReference type="SUPFAM" id="SSF53067">
    <property type="entry name" value="Actin-like ATPase domain"/>
    <property type="match status" value="2"/>
</dbReference>
<evidence type="ECO:0000256" key="2">
    <source>
        <dbReference type="ARBA" id="ARBA00009156"/>
    </source>
</evidence>
<feature type="binding site" evidence="12">
    <location>
        <position position="244"/>
    </location>
    <ligand>
        <name>sn-glycerol 3-phosphate</name>
        <dbReference type="ChEBI" id="CHEBI:57597"/>
    </ligand>
</feature>
<dbReference type="EC" id="2.7.1.30" evidence="12"/>
<keyword evidence="17" id="KW-1185">Reference proteome</keyword>
<feature type="modified residue" description="Phosphohistidine; by HPr" evidence="12">
    <location>
        <position position="230"/>
    </location>
</feature>
<comment type="pathway">
    <text evidence="1 12">Polyol metabolism; glycerol degradation via glycerol kinase pathway; sn-glycerol 3-phosphate from glycerol: step 1/1.</text>
</comment>
<dbReference type="InterPro" id="IPR018483">
    <property type="entry name" value="Carb_kinase_FGGY_CS"/>
</dbReference>